<keyword evidence="2" id="KW-0158">Chromosome</keyword>
<name>A0A5N6RDZ2_9ROSI</name>
<organism evidence="9 10">
    <name type="scientific">Carpinus fangiana</name>
    <dbReference type="NCBI Taxonomy" id="176857"/>
    <lineage>
        <taxon>Eukaryota</taxon>
        <taxon>Viridiplantae</taxon>
        <taxon>Streptophyta</taxon>
        <taxon>Embryophyta</taxon>
        <taxon>Tracheophyta</taxon>
        <taxon>Spermatophyta</taxon>
        <taxon>Magnoliopsida</taxon>
        <taxon>eudicotyledons</taxon>
        <taxon>Gunneridae</taxon>
        <taxon>Pentapetalae</taxon>
        <taxon>rosids</taxon>
        <taxon>fabids</taxon>
        <taxon>Fagales</taxon>
        <taxon>Betulaceae</taxon>
        <taxon>Carpinus</taxon>
    </lineage>
</organism>
<feature type="region of interest" description="Disordered" evidence="6">
    <location>
        <begin position="151"/>
        <end position="202"/>
    </location>
</feature>
<accession>A0A5N6RDZ2</accession>
<reference evidence="9 10" key="1">
    <citation type="submission" date="2019-06" db="EMBL/GenBank/DDBJ databases">
        <title>A chromosomal-level reference genome of Carpinus fangiana (Coryloideae, Betulaceae).</title>
        <authorList>
            <person name="Yang X."/>
            <person name="Wang Z."/>
            <person name="Zhang L."/>
            <person name="Hao G."/>
            <person name="Liu J."/>
            <person name="Yang Y."/>
        </authorList>
    </citation>
    <scope>NUCLEOTIDE SEQUENCE [LARGE SCALE GENOMIC DNA]</scope>
    <source>
        <strain evidence="9">Cfa_2016G</strain>
        <tissue evidence="9">Leaf</tissue>
    </source>
</reference>
<dbReference type="GO" id="GO:0008270">
    <property type="term" value="F:zinc ion binding"/>
    <property type="evidence" value="ECO:0007669"/>
    <property type="project" value="InterPro"/>
</dbReference>
<dbReference type="Pfam" id="PF10440">
    <property type="entry name" value="WIYLD"/>
    <property type="match status" value="1"/>
</dbReference>
<evidence type="ECO:0000256" key="6">
    <source>
        <dbReference type="SAM" id="MobiDB-lite"/>
    </source>
</evidence>
<feature type="domain" description="SET" evidence="7">
    <location>
        <begin position="683"/>
        <end position="817"/>
    </location>
</feature>
<dbReference type="PANTHER" id="PTHR46450:SF24">
    <property type="entry name" value="HISTONE-LYSINE N-METHYLTRANSFERASE SUVR4"/>
    <property type="match status" value="1"/>
</dbReference>
<dbReference type="SMART" id="SM00468">
    <property type="entry name" value="PreSET"/>
    <property type="match status" value="1"/>
</dbReference>
<keyword evidence="4" id="KW-0808">Transferase</keyword>
<dbReference type="PANTHER" id="PTHR46450">
    <property type="entry name" value="INACTIVE HISTONE-LYSINE N-METHYLTRANSFERASE SUVR1-RELATED"/>
    <property type="match status" value="1"/>
</dbReference>
<evidence type="ECO:0000256" key="5">
    <source>
        <dbReference type="ARBA" id="ARBA00022691"/>
    </source>
</evidence>
<dbReference type="CDD" id="cd10538">
    <property type="entry name" value="SET_SETDB-like"/>
    <property type="match status" value="1"/>
</dbReference>
<evidence type="ECO:0000256" key="1">
    <source>
        <dbReference type="ARBA" id="ARBA00004286"/>
    </source>
</evidence>
<dbReference type="PROSITE" id="PS50868">
    <property type="entry name" value="POST_SET"/>
    <property type="match status" value="1"/>
</dbReference>
<comment type="subcellular location">
    <subcellularLocation>
        <location evidence="1">Chromosome</location>
    </subcellularLocation>
</comment>
<dbReference type="InterPro" id="IPR043017">
    <property type="entry name" value="WIYLD_dom_sf"/>
</dbReference>
<dbReference type="SMART" id="SM00317">
    <property type="entry name" value="SET"/>
    <property type="match status" value="1"/>
</dbReference>
<feature type="domain" description="Post-SET" evidence="8">
    <location>
        <begin position="831"/>
        <end position="847"/>
    </location>
</feature>
<feature type="region of interest" description="Disordered" evidence="6">
    <location>
        <begin position="59"/>
        <end position="133"/>
    </location>
</feature>
<evidence type="ECO:0000256" key="4">
    <source>
        <dbReference type="ARBA" id="ARBA00022679"/>
    </source>
</evidence>
<protein>
    <recommendedName>
        <fullName evidence="11">SET domain-containing protein</fullName>
    </recommendedName>
</protein>
<dbReference type="SUPFAM" id="SSF82199">
    <property type="entry name" value="SET domain"/>
    <property type="match status" value="1"/>
</dbReference>
<evidence type="ECO:0000256" key="2">
    <source>
        <dbReference type="ARBA" id="ARBA00022454"/>
    </source>
</evidence>
<dbReference type="Gene3D" id="1.10.8.850">
    <property type="entry name" value="Histone-lysine N methyltransferase , C-terminal domain-like"/>
    <property type="match status" value="1"/>
</dbReference>
<dbReference type="PROSITE" id="PS50280">
    <property type="entry name" value="SET"/>
    <property type="match status" value="1"/>
</dbReference>
<dbReference type="AlphaFoldDB" id="A0A5N6RDZ2"/>
<evidence type="ECO:0000256" key="3">
    <source>
        <dbReference type="ARBA" id="ARBA00022603"/>
    </source>
</evidence>
<dbReference type="OrthoDB" id="308383at2759"/>
<dbReference type="GO" id="GO:0005694">
    <property type="term" value="C:chromosome"/>
    <property type="evidence" value="ECO:0007669"/>
    <property type="project" value="UniProtKB-SubCell"/>
</dbReference>
<evidence type="ECO:0000259" key="8">
    <source>
        <dbReference type="PROSITE" id="PS50868"/>
    </source>
</evidence>
<keyword evidence="10" id="KW-1185">Reference proteome</keyword>
<dbReference type="Pfam" id="PF05033">
    <property type="entry name" value="Pre-SET"/>
    <property type="match status" value="1"/>
</dbReference>
<gene>
    <name evidence="9" type="ORF">FH972_014776</name>
</gene>
<dbReference type="InterPro" id="IPR007728">
    <property type="entry name" value="Pre-SET_dom"/>
</dbReference>
<dbReference type="GO" id="GO:0005634">
    <property type="term" value="C:nucleus"/>
    <property type="evidence" value="ECO:0007669"/>
    <property type="project" value="InterPro"/>
</dbReference>
<proteinExistence type="predicted"/>
<dbReference type="InterPro" id="IPR025776">
    <property type="entry name" value="SUVR4/1/2"/>
</dbReference>
<dbReference type="InterPro" id="IPR001214">
    <property type="entry name" value="SET_dom"/>
</dbReference>
<evidence type="ECO:0000313" key="10">
    <source>
        <dbReference type="Proteomes" id="UP000327013"/>
    </source>
</evidence>
<keyword evidence="3" id="KW-0489">Methyltransferase</keyword>
<feature type="compositionally biased region" description="Polar residues" evidence="6">
    <location>
        <begin position="154"/>
        <end position="167"/>
    </location>
</feature>
<dbReference type="Pfam" id="PF00856">
    <property type="entry name" value="SET"/>
    <property type="match status" value="1"/>
</dbReference>
<dbReference type="InterPro" id="IPR003616">
    <property type="entry name" value="Post-SET_dom"/>
</dbReference>
<feature type="compositionally biased region" description="Basic and acidic residues" evidence="6">
    <location>
        <begin position="187"/>
        <end position="199"/>
    </location>
</feature>
<evidence type="ECO:0000259" key="7">
    <source>
        <dbReference type="PROSITE" id="PS50280"/>
    </source>
</evidence>
<dbReference type="GO" id="GO:0042054">
    <property type="term" value="F:histone methyltransferase activity"/>
    <property type="evidence" value="ECO:0007669"/>
    <property type="project" value="InterPro"/>
</dbReference>
<dbReference type="Gene3D" id="2.170.270.10">
    <property type="entry name" value="SET domain"/>
    <property type="match status" value="1"/>
</dbReference>
<dbReference type="GO" id="GO:0032259">
    <property type="term" value="P:methylation"/>
    <property type="evidence" value="ECO:0007669"/>
    <property type="project" value="UniProtKB-KW"/>
</dbReference>
<dbReference type="InterPro" id="IPR018848">
    <property type="entry name" value="WIYLD_domain"/>
</dbReference>
<dbReference type="PROSITE" id="PS51580">
    <property type="entry name" value="SAM_MT43_3"/>
    <property type="match status" value="1"/>
</dbReference>
<evidence type="ECO:0008006" key="11">
    <source>
        <dbReference type="Google" id="ProtNLM"/>
    </source>
</evidence>
<dbReference type="InterPro" id="IPR046341">
    <property type="entry name" value="SET_dom_sf"/>
</dbReference>
<dbReference type="EMBL" id="CM017326">
    <property type="protein sequence ID" value="KAE8076107.1"/>
    <property type="molecule type" value="Genomic_DNA"/>
</dbReference>
<sequence length="847" mass="95918">MPPNKRKVAAACKAMKRFGIPEDEVKPVLNELLELYNNTWTLIEEDRYKVLLDVLLEKKREEDKGVNSEQNDEPEVVELPTKRLRSRHQKEHTSARVANSRSQPKRASVRRAHQDETTESQTCSEPEDSEPLVRRFSPRCQEGPALVPVEISSVDISNSPPVTTPSTRVYLDKPELSSSSQSCSVPRDSERRKRQKWPEDETSQLHHCYKRAKSSSLSFLEKEKTSVTPQVALNSGGTCIEPLAMLKVGPYMDHTPVENVLEMYHNNSLDLPRDEPFTDDQLHNEVPLAMVLPALPCVSGFSNGKSTDVEEDGLKFLEPESFNEDKGDCVSEVSQFDIASSPKGEVKISLTCNSSGRSDFHVPSLDAFLKMVEERILKSYRITEPNFSLLKLMTEFCDFFWALGTASAVDEHLRSINLPARKISDTEEIHDDKYGYEGNYCIPSSLSSGLVRFQNHFGVIPQIPKPIALSGLGGLHCIAGFNIKYIENICGESERRLKVLKDPHSSNSCNVEAVRKRHCPFPFLKYSDYVDDITEGEEKVKVSLLNGRSPEDLPTFKYISHNLVHDKAFVNFSLAHISDEDCCSHCFGDCLSSPIPCTCARETGGEFAYMTGGLVKEKFLKECISMNLDADFYCQKCPLERSKNKESDKCKGHLLRRFIKECWFKCRCSKKCGNRLVQHGISANLQVFLTPEGKGWGLRTLEELPRGAFVCEYVGEIITSSELHERNLQSSGNENHTYSVPLDANWGTKRHLKDEEALYLNATAYGNVARFINHRCHDATLVAIPVEVETPNRHYYHLAFFTRMKVEAMEELTWDYGIDFDDHDHDHHPVNPFECLCGSQFCRGLNH</sequence>
<keyword evidence="5" id="KW-0949">S-adenosyl-L-methionine</keyword>
<dbReference type="Proteomes" id="UP000327013">
    <property type="component" value="Chromosome 6"/>
</dbReference>
<evidence type="ECO:0000313" key="9">
    <source>
        <dbReference type="EMBL" id="KAE8076107.1"/>
    </source>
</evidence>